<dbReference type="SUPFAM" id="SSF82199">
    <property type="entry name" value="SET domain"/>
    <property type="match status" value="1"/>
</dbReference>
<dbReference type="Gene3D" id="3.90.1410.10">
    <property type="entry name" value="set domain protein methyltransferase, domain 1"/>
    <property type="match status" value="1"/>
</dbReference>
<evidence type="ECO:0000256" key="1">
    <source>
        <dbReference type="SAM" id="MobiDB-lite"/>
    </source>
</evidence>
<name>A0A7S4DKW8_HETAK</name>
<dbReference type="AlphaFoldDB" id="A0A7S4DKW8"/>
<sequence>MLNHDPHRAGATFLQEEEGNGDSDGTGEVFKLVATRPLVANEEIFRSFGPLSNAMLLESYGFILEDNVFDRVIIPRHMVEHCLKQQEQTKQLVGKTTDSQSVDESDSTTQVFHMANKKNTGQGYILSKYNPVSEDLVADVQHHLDTVDLERVYQVVWNVLGAKEASYAKANKETNCCASVGTDALQIVHWLVQQEKSVLHRARQQIEEQGFFFDTSSCFNDSPRKANPEDDSSNKRPKIC</sequence>
<protein>
    <recommendedName>
        <fullName evidence="3">SET domain-containing protein</fullName>
    </recommendedName>
</protein>
<organism evidence="2">
    <name type="scientific">Heterosigma akashiwo</name>
    <name type="common">Chromophytic alga</name>
    <name type="synonym">Heterosigma carterae</name>
    <dbReference type="NCBI Taxonomy" id="2829"/>
    <lineage>
        <taxon>Eukaryota</taxon>
        <taxon>Sar</taxon>
        <taxon>Stramenopiles</taxon>
        <taxon>Ochrophyta</taxon>
        <taxon>Raphidophyceae</taxon>
        <taxon>Chattonellales</taxon>
        <taxon>Chattonellaceae</taxon>
        <taxon>Heterosigma</taxon>
    </lineage>
</organism>
<reference evidence="2" key="1">
    <citation type="submission" date="2021-01" db="EMBL/GenBank/DDBJ databases">
        <authorList>
            <person name="Corre E."/>
            <person name="Pelletier E."/>
            <person name="Niang G."/>
            <person name="Scheremetjew M."/>
            <person name="Finn R."/>
            <person name="Kale V."/>
            <person name="Holt S."/>
            <person name="Cochrane G."/>
            <person name="Meng A."/>
            <person name="Brown T."/>
            <person name="Cohen L."/>
        </authorList>
    </citation>
    <scope>NUCLEOTIDE SEQUENCE</scope>
    <source>
        <strain evidence="2">CCMP3107</strain>
    </source>
</reference>
<proteinExistence type="predicted"/>
<dbReference type="InterPro" id="IPR046341">
    <property type="entry name" value="SET_dom_sf"/>
</dbReference>
<evidence type="ECO:0008006" key="3">
    <source>
        <dbReference type="Google" id="ProtNLM"/>
    </source>
</evidence>
<dbReference type="PANTHER" id="PTHR13271">
    <property type="entry name" value="UNCHARACTERIZED PUTATIVE METHYLTRANSFERASE"/>
    <property type="match status" value="1"/>
</dbReference>
<dbReference type="EMBL" id="HBIU01062969">
    <property type="protein sequence ID" value="CAE0656022.1"/>
    <property type="molecule type" value="Transcribed_RNA"/>
</dbReference>
<accession>A0A7S4DKW8</accession>
<gene>
    <name evidence="2" type="ORF">HAKA00212_LOCUS27082</name>
</gene>
<feature type="region of interest" description="Disordered" evidence="1">
    <location>
        <begin position="1"/>
        <end position="27"/>
    </location>
</feature>
<evidence type="ECO:0000313" key="2">
    <source>
        <dbReference type="EMBL" id="CAE0656022.1"/>
    </source>
</evidence>
<dbReference type="GO" id="GO:0016279">
    <property type="term" value="F:protein-lysine N-methyltransferase activity"/>
    <property type="evidence" value="ECO:0007669"/>
    <property type="project" value="TreeGrafter"/>
</dbReference>
<dbReference type="InterPro" id="IPR050600">
    <property type="entry name" value="SETD3_SETD6_MTase"/>
</dbReference>